<dbReference type="EC" id="6.3.4.16" evidence="19"/>
<dbReference type="Pfam" id="PF02787">
    <property type="entry name" value="CPSase_L_D3"/>
    <property type="match status" value="1"/>
</dbReference>
<feature type="binding site" evidence="19">
    <location>
        <position position="169"/>
    </location>
    <ligand>
        <name>ATP</name>
        <dbReference type="ChEBI" id="CHEBI:30616"/>
        <label>1</label>
    </ligand>
</feature>
<dbReference type="Pfam" id="PF25596">
    <property type="entry name" value="CPSase_L_D1"/>
    <property type="match status" value="2"/>
</dbReference>
<feature type="binding site" evidence="19">
    <location>
        <position position="210"/>
    </location>
    <ligand>
        <name>ATP</name>
        <dbReference type="ChEBI" id="CHEBI:30616"/>
        <label>1</label>
    </ligand>
</feature>
<comment type="similarity">
    <text evidence="4 19">Belongs to the CarB family.</text>
</comment>
<feature type="binding site" evidence="19">
    <location>
        <position position="299"/>
    </location>
    <ligand>
        <name>Mn(2+)</name>
        <dbReference type="ChEBI" id="CHEBI:29035"/>
        <label>2</label>
    </ligand>
</feature>
<keyword evidence="6 19" id="KW-0436">Ligase</keyword>
<dbReference type="SUPFAM" id="SSF48108">
    <property type="entry name" value="Carbamoyl phosphate synthetase, large subunit connection domain"/>
    <property type="match status" value="1"/>
</dbReference>
<evidence type="ECO:0000256" key="14">
    <source>
        <dbReference type="ARBA" id="ARBA00023211"/>
    </source>
</evidence>
<feature type="binding site" evidence="19">
    <location>
        <position position="299"/>
    </location>
    <ligand>
        <name>Mg(2+)</name>
        <dbReference type="ChEBI" id="CHEBI:18420"/>
        <label>2</label>
    </ligand>
</feature>
<feature type="binding site" evidence="19">
    <location>
        <position position="851"/>
    </location>
    <ligand>
        <name>Mn(2+)</name>
        <dbReference type="ChEBI" id="CHEBI:29035"/>
        <label>4</label>
    </ligand>
</feature>
<comment type="caution">
    <text evidence="19">Lacks conserved residue(s) required for the propagation of feature annotation.</text>
</comment>
<dbReference type="PROSITE" id="PS51257">
    <property type="entry name" value="PROKAR_LIPOPROTEIN"/>
    <property type="match status" value="1"/>
</dbReference>
<dbReference type="GO" id="GO:0004088">
    <property type="term" value="F:carbamoyl-phosphate synthase (glutamine-hydrolyzing) activity"/>
    <property type="evidence" value="ECO:0007669"/>
    <property type="project" value="UniProtKB-UniRule"/>
</dbReference>
<dbReference type="PRINTS" id="PR00098">
    <property type="entry name" value="CPSASE"/>
</dbReference>
<evidence type="ECO:0000256" key="11">
    <source>
        <dbReference type="ARBA" id="ARBA00022840"/>
    </source>
</evidence>
<evidence type="ECO:0000256" key="2">
    <source>
        <dbReference type="ARBA" id="ARBA00004812"/>
    </source>
</evidence>
<comment type="cofactor">
    <cofactor evidence="19">
        <name>Mg(2+)</name>
        <dbReference type="ChEBI" id="CHEBI:18420"/>
    </cofactor>
    <cofactor evidence="19">
        <name>Mn(2+)</name>
        <dbReference type="ChEBI" id="CHEBI:29035"/>
    </cofactor>
    <text evidence="19">Binds 4 Mg(2+) or Mn(2+) ions per subunit.</text>
</comment>
<evidence type="ECO:0000256" key="5">
    <source>
        <dbReference type="ARBA" id="ARBA00022571"/>
    </source>
</evidence>
<evidence type="ECO:0000256" key="16">
    <source>
        <dbReference type="ARBA" id="ARBA00048816"/>
    </source>
</evidence>
<feature type="binding site" evidence="19">
    <location>
        <position position="793"/>
    </location>
    <ligand>
        <name>ATP</name>
        <dbReference type="ChEBI" id="CHEBI:30616"/>
        <label>2</label>
    </ligand>
</feature>
<dbReference type="PANTHER" id="PTHR11405">
    <property type="entry name" value="CARBAMOYLTRANSFERASE FAMILY MEMBER"/>
    <property type="match status" value="1"/>
</dbReference>
<dbReference type="PANTHER" id="PTHR11405:SF53">
    <property type="entry name" value="CARBAMOYL-PHOSPHATE SYNTHASE [AMMONIA], MITOCHONDRIAL"/>
    <property type="match status" value="1"/>
</dbReference>
<dbReference type="InterPro" id="IPR058047">
    <property type="entry name" value="CPSase_preATP-grasp"/>
</dbReference>
<feature type="binding site" evidence="19">
    <location>
        <position position="285"/>
    </location>
    <ligand>
        <name>ATP</name>
        <dbReference type="ChEBI" id="CHEBI:30616"/>
        <label>1</label>
    </ligand>
</feature>
<evidence type="ECO:0000256" key="15">
    <source>
        <dbReference type="ARBA" id="ARBA00047359"/>
    </source>
</evidence>
<feature type="binding site" evidence="19">
    <location>
        <position position="301"/>
    </location>
    <ligand>
        <name>Mn(2+)</name>
        <dbReference type="ChEBI" id="CHEBI:29035"/>
        <label>2</label>
    </ligand>
</feature>
<dbReference type="HAMAP" id="MF_01210_A">
    <property type="entry name" value="CPSase_L_chain_A"/>
    <property type="match status" value="1"/>
</dbReference>
<comment type="cofactor">
    <cofactor evidence="1">
        <name>Mn(2+)</name>
        <dbReference type="ChEBI" id="CHEBI:29035"/>
    </cofactor>
</comment>
<comment type="pathway">
    <text evidence="3 19">Amino-acid biosynthesis; L-arginine biosynthesis; carbamoyl phosphate from bicarbonate: step 1/1.</text>
</comment>
<evidence type="ECO:0000256" key="6">
    <source>
        <dbReference type="ARBA" id="ARBA00022598"/>
    </source>
</evidence>
<evidence type="ECO:0000256" key="19">
    <source>
        <dbReference type="HAMAP-Rule" id="MF_01210"/>
    </source>
</evidence>
<dbReference type="NCBIfam" id="NF003671">
    <property type="entry name" value="PRK05294.1"/>
    <property type="match status" value="1"/>
</dbReference>
<dbReference type="UniPathway" id="UPA00070">
    <property type="reaction ID" value="UER00115"/>
</dbReference>
<keyword evidence="10 19" id="KW-0547">Nucleotide-binding</keyword>
<feature type="domain" description="ATP-grasp" evidence="20">
    <location>
        <begin position="683"/>
        <end position="878"/>
    </location>
</feature>
<dbReference type="InterPro" id="IPR005480">
    <property type="entry name" value="CPSase_lsu_oligo"/>
</dbReference>
<feature type="binding site" evidence="19">
    <location>
        <position position="719"/>
    </location>
    <ligand>
        <name>ATP</name>
        <dbReference type="ChEBI" id="CHEBI:30616"/>
        <label>2</label>
    </ligand>
</feature>
<dbReference type="InterPro" id="IPR005483">
    <property type="entry name" value="CPSase_dom"/>
</dbReference>
<dbReference type="FunFam" id="3.30.470.20:FF:000013">
    <property type="entry name" value="Carbamoyl-phosphate synthase large chain"/>
    <property type="match status" value="1"/>
</dbReference>
<feature type="binding site" evidence="19">
    <location>
        <position position="242"/>
    </location>
    <ligand>
        <name>ATP</name>
        <dbReference type="ChEBI" id="CHEBI:30616"/>
        <label>1</label>
    </ligand>
</feature>
<evidence type="ECO:0000256" key="7">
    <source>
        <dbReference type="ARBA" id="ARBA00022605"/>
    </source>
</evidence>
<keyword evidence="11 19" id="KW-0067">ATP-binding</keyword>
<dbReference type="EC" id="6.3.5.5" evidence="19"/>
<comment type="catalytic activity">
    <reaction evidence="16 19">
        <text>hydrogencarbonate + L-glutamine + 2 ATP + H2O = carbamoyl phosphate + L-glutamate + 2 ADP + phosphate + 2 H(+)</text>
        <dbReference type="Rhea" id="RHEA:18633"/>
        <dbReference type="ChEBI" id="CHEBI:15377"/>
        <dbReference type="ChEBI" id="CHEBI:15378"/>
        <dbReference type="ChEBI" id="CHEBI:17544"/>
        <dbReference type="ChEBI" id="CHEBI:29985"/>
        <dbReference type="ChEBI" id="CHEBI:30616"/>
        <dbReference type="ChEBI" id="CHEBI:43474"/>
        <dbReference type="ChEBI" id="CHEBI:58228"/>
        <dbReference type="ChEBI" id="CHEBI:58359"/>
        <dbReference type="ChEBI" id="CHEBI:456216"/>
        <dbReference type="EC" id="6.3.5.5"/>
    </reaction>
</comment>
<dbReference type="Gene3D" id="3.40.50.20">
    <property type="match status" value="2"/>
</dbReference>
<dbReference type="InterPro" id="IPR033937">
    <property type="entry name" value="MGS_CPS_CarB"/>
</dbReference>
<evidence type="ECO:0000256" key="17">
    <source>
        <dbReference type="ARBA" id="ARBA00057223"/>
    </source>
</evidence>
<dbReference type="NCBIfam" id="NF009455">
    <property type="entry name" value="PRK12815.1"/>
    <property type="match status" value="1"/>
</dbReference>
<feature type="binding site" evidence="19">
    <location>
        <position position="851"/>
    </location>
    <ligand>
        <name>Mg(2+)</name>
        <dbReference type="ChEBI" id="CHEBI:18420"/>
        <label>4</label>
    </ligand>
</feature>
<keyword evidence="9 19" id="KW-0677">Repeat</keyword>
<evidence type="ECO:0000256" key="8">
    <source>
        <dbReference type="ARBA" id="ARBA00022723"/>
    </source>
</evidence>
<dbReference type="Pfam" id="PF02142">
    <property type="entry name" value="MGS"/>
    <property type="match status" value="1"/>
</dbReference>
<feature type="binding site" evidence="19">
    <location>
        <position position="765"/>
    </location>
    <ligand>
        <name>ATP</name>
        <dbReference type="ChEBI" id="CHEBI:30616"/>
        <label>2</label>
    </ligand>
</feature>
<dbReference type="InterPro" id="IPR016185">
    <property type="entry name" value="PreATP-grasp_dom_sf"/>
</dbReference>
<comment type="subunit">
    <text evidence="18 19">Composed of two chains; the small (or glutamine) chain promotes the hydrolysis of glutamine to ammonia, which is used by the large (or ammonia) chain to synthesize carbamoyl phosphate. Tetramer of heterodimers (alpha,beta)4.</text>
</comment>
<feature type="binding site" evidence="19">
    <location>
        <position position="299"/>
    </location>
    <ligand>
        <name>ATP</name>
        <dbReference type="ChEBI" id="CHEBI:30616"/>
        <label>1</label>
    </ligand>
</feature>
<dbReference type="GO" id="GO:0006526">
    <property type="term" value="P:L-arginine biosynthetic process"/>
    <property type="evidence" value="ECO:0007669"/>
    <property type="project" value="UniProtKB-UniRule"/>
</dbReference>
<keyword evidence="14" id="KW-0464">Manganese</keyword>
<evidence type="ECO:0000256" key="12">
    <source>
        <dbReference type="ARBA" id="ARBA00022842"/>
    </source>
</evidence>
<dbReference type="Proteomes" id="UP000324479">
    <property type="component" value="Unassembled WGS sequence"/>
</dbReference>
<evidence type="ECO:0000259" key="21">
    <source>
        <dbReference type="PROSITE" id="PS51855"/>
    </source>
</evidence>
<comment type="caution">
    <text evidence="22">The sequence shown here is derived from an EMBL/GenBank/DDBJ whole genome shotgun (WGS) entry which is preliminary data.</text>
</comment>
<feature type="binding site" evidence="19">
    <location>
        <position position="299"/>
    </location>
    <ligand>
        <name>Mg(2+)</name>
        <dbReference type="ChEBI" id="CHEBI:18420"/>
        <label>1</label>
    </ligand>
</feature>
<keyword evidence="23" id="KW-1185">Reference proteome</keyword>
<feature type="binding site" evidence="19">
    <location>
        <position position="849"/>
    </location>
    <ligand>
        <name>Mg(2+)</name>
        <dbReference type="ChEBI" id="CHEBI:18420"/>
        <label>3</label>
    </ligand>
</feature>
<dbReference type="GO" id="GO:0044205">
    <property type="term" value="P:'de novo' UMP biosynthetic process"/>
    <property type="evidence" value="ECO:0007669"/>
    <property type="project" value="UniProtKB-UniRule"/>
</dbReference>
<dbReference type="InterPro" id="IPR036897">
    <property type="entry name" value="CarbamoylP_synth_lsu_oligo_sf"/>
</dbReference>
<dbReference type="InterPro" id="IPR006275">
    <property type="entry name" value="CPSase_lsu"/>
</dbReference>
<feature type="binding site" evidence="19">
    <location>
        <position position="791"/>
    </location>
    <ligand>
        <name>ATP</name>
        <dbReference type="ChEBI" id="CHEBI:30616"/>
        <label>2</label>
    </ligand>
</feature>
<feature type="domain" description="ATP-grasp" evidence="20">
    <location>
        <begin position="133"/>
        <end position="328"/>
    </location>
</feature>
<dbReference type="FunFam" id="3.40.50.20:FF:000003">
    <property type="entry name" value="Carbamoyl-phosphate synthase large chain"/>
    <property type="match status" value="1"/>
</dbReference>
<sequence>MPRRDDIKKILLIGSGPIVIGQACEFDYSGTQACKALREEGYEVVLVNSNPATIMTDPATADSTYIEPLTWQMVEKVIEQEKPDALLPTLGGQTGLNVAMDLASNGVLKKHGVEMIAANEDVIAKAEERDRFKSAMEKIGLDVCKGHIVHSLEEAREAMADVGLPTVVRPSFTMGGSGSAIAYNKGDFDALVKSGLDQSPVREVLIEESIIGWKEYEMEVMRDRDDNVVIICAIENLDPMGVHTGDSITVAPAQTLTDKEYQRMRDASLAVIREIGVETGGSNIQFAIEPKTGRMIVIEMNPRVSRSSALASKATGFPIAKIAAKLAVGYRLWELPNDITKETKACFEPTIDYVVTKMPRFAFEKFPEADATLTTQMKSVGETMAIGRSFRESLQKALRGLEVGAFGLGSDGRDLWGTEDQPDQDTILAKLNTPNAERIFYVRYALKSGMSIEQLHAITHIDPWFLDHISQIIEQEDEIRALSTVDQLGPEQMLEAKRSGFSDRQLAQMLGSTELKVRKHRLDQGIRPVFKSVDTCAAEFEAYTPYYYSTYETEDELPPRTEKKRVVILGGGPNRIGQGIEFDYCCCHASFALREMGYESIMVNSNPETVSTDYDTSDILFFEPLTIEDVLNICDATQPDGVIVQFGGQTPLNLARGLKDAGVPIIGTAVETIEAAEDRERFQALINELGLRQPPSGIARNMEEARKEVERIGFPALVRPSFVLGGRAMEICYDKAQFERYVAEAFIVADGQPVLIDHFLEDAIEVDVDAVADGEQAVVMGIMEHIEEAGVHSGDSACAIPPFSISEGTLDELREATLKLAKALNVVGLMNIQFAIKTENGTPTVYILEVNPRASRTVPFVAKATGIPVANVATKVMAGMKLSELGVTAEPLPKHVSIKESVFPFRKFAGVDIVLGPEMRSTGEVMGISKSFELAFAKSQLAAGVTLPTEGKIFVSLSKRHKSAAVKLGKELRELGFEILATSGTAQTLEDGGVPVTRVKKLAEGQPNLIDYLKNEDVALILNTPNGKGARTDEGKIRAAAVQHGVPCITTVAAAEAAVRAMRAERQGAMTVQSLQTRYAE</sequence>
<dbReference type="NCBIfam" id="TIGR01369">
    <property type="entry name" value="CPSaseII_lrg"/>
    <property type="match status" value="1"/>
</dbReference>
<evidence type="ECO:0000256" key="10">
    <source>
        <dbReference type="ARBA" id="ARBA00022741"/>
    </source>
</evidence>
<feature type="binding site" evidence="19">
    <location>
        <position position="176"/>
    </location>
    <ligand>
        <name>ATP</name>
        <dbReference type="ChEBI" id="CHEBI:30616"/>
        <label>1</label>
    </ligand>
</feature>
<feature type="binding site" evidence="19">
    <location>
        <position position="285"/>
    </location>
    <ligand>
        <name>Mg(2+)</name>
        <dbReference type="ChEBI" id="CHEBI:18420"/>
        <label>1</label>
    </ligand>
</feature>
<dbReference type="InterPro" id="IPR011761">
    <property type="entry name" value="ATP-grasp"/>
</dbReference>
<accession>A0A5M6D4M4</accession>
<dbReference type="PROSITE" id="PS50975">
    <property type="entry name" value="ATP_GRASP"/>
    <property type="match status" value="2"/>
</dbReference>
<evidence type="ECO:0000313" key="23">
    <source>
        <dbReference type="Proteomes" id="UP000324479"/>
    </source>
</evidence>
<feature type="binding site" evidence="19">
    <location>
        <position position="849"/>
    </location>
    <ligand>
        <name>ATP</name>
        <dbReference type="ChEBI" id="CHEBI:30616"/>
        <label>2</label>
    </ligand>
</feature>
<dbReference type="Gene3D" id="3.40.50.1380">
    <property type="entry name" value="Methylglyoxal synthase-like domain"/>
    <property type="match status" value="1"/>
</dbReference>
<dbReference type="UniPathway" id="UPA00068">
    <property type="reaction ID" value="UER00171"/>
</dbReference>
<comment type="domain">
    <text evidence="19">The large subunit is composed of 2 ATP-grasp domains that are involved in binding the 2 ATP molecules needed for carbamoyl phosphate synthesis. The N-terminal ATP-grasp domain (referred to as the carboxyphosphate synthetic component) catalyzes the ATP-dependent phosphorylation of hydrogencarbonate to carboxyphosphate and the subsequent nucleophilic attack by ammonia to form a carbamate intermediate. The C-terminal ATP-grasp domain (referred to as the carbamoyl phosphate synthetic component) then catalyzes the phosphorylation of carbamate with the second ATP to form the end product carbamoyl phosphate. The reactive and unstable enzyme intermediates are sequentially channeled from one active site to the next through the interior of the protein over a distance of at least 96 A.</text>
</comment>
<feature type="binding site" evidence="19">
    <location>
        <position position="299"/>
    </location>
    <ligand>
        <name>Mn(2+)</name>
        <dbReference type="ChEBI" id="CHEBI:29035"/>
        <label>1</label>
    </ligand>
</feature>
<feature type="binding site" evidence="19">
    <location>
        <position position="285"/>
    </location>
    <ligand>
        <name>Mn(2+)</name>
        <dbReference type="ChEBI" id="CHEBI:29035"/>
        <label>1</label>
    </ligand>
</feature>
<evidence type="ECO:0000256" key="13">
    <source>
        <dbReference type="ARBA" id="ARBA00022975"/>
    </source>
</evidence>
<dbReference type="SUPFAM" id="SSF56059">
    <property type="entry name" value="Glutathione synthetase ATP-binding domain-like"/>
    <property type="match status" value="2"/>
</dbReference>
<protein>
    <recommendedName>
        <fullName evidence="19">Carbamoyl phosphate synthase large chain</fullName>
        <ecNumber evidence="19">6.3.4.16</ecNumber>
        <ecNumber evidence="19">6.3.5.5</ecNumber>
    </recommendedName>
    <alternativeName>
        <fullName evidence="19">Carbamoyl phosphate synthetase ammonia chain</fullName>
    </alternativeName>
</protein>
<feature type="binding site" evidence="19">
    <location>
        <position position="301"/>
    </location>
    <ligand>
        <name>Mg(2+)</name>
        <dbReference type="ChEBI" id="CHEBI:18420"/>
        <label>2</label>
    </ligand>
</feature>
<feature type="binding site" evidence="19">
    <location>
        <position position="129"/>
    </location>
    <ligand>
        <name>ATP</name>
        <dbReference type="ChEBI" id="CHEBI:30616"/>
        <label>1</label>
    </ligand>
</feature>
<evidence type="ECO:0000259" key="20">
    <source>
        <dbReference type="PROSITE" id="PS50975"/>
    </source>
</evidence>
<dbReference type="GO" id="GO:0005524">
    <property type="term" value="F:ATP binding"/>
    <property type="evidence" value="ECO:0007669"/>
    <property type="project" value="UniProtKB-UniRule"/>
</dbReference>
<feature type="region of interest" description="Allosteric domain" evidence="19">
    <location>
        <begin position="945"/>
        <end position="1081"/>
    </location>
</feature>
<feature type="binding site" evidence="19">
    <location>
        <position position="849"/>
    </location>
    <ligand>
        <name>Mg(2+)</name>
        <dbReference type="ChEBI" id="CHEBI:18420"/>
        <label>4</label>
    </ligand>
</feature>
<comment type="pathway">
    <text evidence="2 19">Pyrimidine metabolism; UMP biosynthesis via de novo pathway; (S)-dihydroorotate from bicarbonate: step 1/3.</text>
</comment>
<keyword evidence="12" id="KW-0460">Magnesium</keyword>
<feature type="binding site" evidence="19">
    <location>
        <position position="849"/>
    </location>
    <ligand>
        <name>Mn(2+)</name>
        <dbReference type="ChEBI" id="CHEBI:29035"/>
        <label>3</label>
    </ligand>
</feature>
<keyword evidence="5 19" id="KW-0055">Arginine biosynthesis</keyword>
<feature type="binding site" evidence="19">
    <location>
        <position position="833"/>
    </location>
    <ligand>
        <name>Mn(2+)</name>
        <dbReference type="ChEBI" id="CHEBI:29035"/>
        <label>3</label>
    </ligand>
</feature>
<feature type="binding site" evidence="19">
    <location>
        <position position="792"/>
    </location>
    <ligand>
        <name>ATP</name>
        <dbReference type="ChEBI" id="CHEBI:30616"/>
        <label>2</label>
    </ligand>
</feature>
<dbReference type="RefSeq" id="WP_150078273.1">
    <property type="nucleotide sequence ID" value="NZ_VWOX01000012.1"/>
</dbReference>
<feature type="binding site" evidence="19">
    <location>
        <position position="243"/>
    </location>
    <ligand>
        <name>ATP</name>
        <dbReference type="ChEBI" id="CHEBI:30616"/>
        <label>1</label>
    </ligand>
</feature>
<feature type="binding site" evidence="19">
    <location>
        <position position="758"/>
    </location>
    <ligand>
        <name>ATP</name>
        <dbReference type="ChEBI" id="CHEBI:30616"/>
        <label>2</label>
    </ligand>
</feature>
<dbReference type="PROSITE" id="PS51855">
    <property type="entry name" value="MGS"/>
    <property type="match status" value="1"/>
</dbReference>
<feature type="binding site" evidence="19">
    <location>
        <position position="833"/>
    </location>
    <ligand>
        <name>ATP</name>
        <dbReference type="ChEBI" id="CHEBI:30616"/>
        <label>2</label>
    </ligand>
</feature>
<dbReference type="SMART" id="SM01096">
    <property type="entry name" value="CPSase_L_D3"/>
    <property type="match status" value="1"/>
</dbReference>
<proteinExistence type="inferred from homology"/>
<feature type="region of interest" description="Carboxyphosphate synthetic domain" evidence="19">
    <location>
        <begin position="1"/>
        <end position="402"/>
    </location>
</feature>
<feature type="binding site" evidence="19">
    <location>
        <position position="760"/>
    </location>
    <ligand>
        <name>ATP</name>
        <dbReference type="ChEBI" id="CHEBI:30616"/>
        <label>2</label>
    </ligand>
</feature>
<dbReference type="HAMAP" id="MF_01210_B">
    <property type="entry name" value="CPSase_L_chain_B"/>
    <property type="match status" value="1"/>
</dbReference>
<evidence type="ECO:0000256" key="3">
    <source>
        <dbReference type="ARBA" id="ARBA00005077"/>
    </source>
</evidence>
<evidence type="ECO:0000256" key="9">
    <source>
        <dbReference type="ARBA" id="ARBA00022737"/>
    </source>
</evidence>
<evidence type="ECO:0000256" key="1">
    <source>
        <dbReference type="ARBA" id="ARBA00001936"/>
    </source>
</evidence>
<dbReference type="InterPro" id="IPR005479">
    <property type="entry name" value="CPAse_ATP-bd"/>
</dbReference>
<feature type="binding site" evidence="19">
    <location>
        <position position="208"/>
    </location>
    <ligand>
        <name>ATP</name>
        <dbReference type="ChEBI" id="CHEBI:30616"/>
        <label>1</label>
    </ligand>
</feature>
<dbReference type="SUPFAM" id="SSF52440">
    <property type="entry name" value="PreATP-grasp domain"/>
    <property type="match status" value="2"/>
</dbReference>
<feature type="binding site" evidence="19">
    <location>
        <position position="241"/>
    </location>
    <ligand>
        <name>ATP</name>
        <dbReference type="ChEBI" id="CHEBI:30616"/>
        <label>1</label>
    </ligand>
</feature>
<keyword evidence="7 19" id="KW-0028">Amino-acid biosynthesis</keyword>
<keyword evidence="8" id="KW-0479">Metal-binding</keyword>
<feature type="binding site" evidence="19">
    <location>
        <position position="215"/>
    </location>
    <ligand>
        <name>ATP</name>
        <dbReference type="ChEBI" id="CHEBI:30616"/>
        <label>1</label>
    </ligand>
</feature>
<dbReference type="Gene3D" id="3.30.470.20">
    <property type="entry name" value="ATP-grasp fold, B domain"/>
    <property type="match status" value="2"/>
</dbReference>
<feature type="binding site" evidence="19">
    <location>
        <position position="790"/>
    </location>
    <ligand>
        <name>ATP</name>
        <dbReference type="ChEBI" id="CHEBI:30616"/>
        <label>2</label>
    </ligand>
</feature>
<keyword evidence="13 19" id="KW-0665">Pyrimidine biosynthesis</keyword>
<feature type="domain" description="MGS-like" evidence="21">
    <location>
        <begin position="945"/>
        <end position="1081"/>
    </location>
</feature>
<feature type="binding site" evidence="19">
    <location>
        <position position="175"/>
    </location>
    <ligand>
        <name>ATP</name>
        <dbReference type="ChEBI" id="CHEBI:30616"/>
        <label>1</label>
    </ligand>
</feature>
<evidence type="ECO:0000256" key="18">
    <source>
        <dbReference type="ARBA" id="ARBA00062056"/>
    </source>
</evidence>
<dbReference type="FunFam" id="3.40.50.20:FF:000001">
    <property type="entry name" value="Carbamoyl-phosphate synthase large chain"/>
    <property type="match status" value="1"/>
</dbReference>
<gene>
    <name evidence="19 22" type="primary">carB</name>
    <name evidence="22" type="ORF">FYK55_20175</name>
</gene>
<dbReference type="FunFam" id="1.10.1030.10:FF:000002">
    <property type="entry name" value="Carbamoyl-phosphate synthase large chain"/>
    <property type="match status" value="1"/>
</dbReference>
<evidence type="ECO:0000256" key="4">
    <source>
        <dbReference type="ARBA" id="ARBA00009799"/>
    </source>
</evidence>
<dbReference type="InterPro" id="IPR011607">
    <property type="entry name" value="MGS-like_dom"/>
</dbReference>
<dbReference type="GO" id="GO:0046872">
    <property type="term" value="F:metal ion binding"/>
    <property type="evidence" value="ECO:0007669"/>
    <property type="project" value="UniProtKB-KW"/>
</dbReference>
<name>A0A5M6D4M4_9BACT</name>
<dbReference type="SMART" id="SM00851">
    <property type="entry name" value="MGS"/>
    <property type="match status" value="1"/>
</dbReference>
<comment type="function">
    <text evidence="17 19">Large subunit of the glutamine-dependent carbamoyl phosphate synthetase (CPSase). CPSase catalyzes the formation of carbamoyl phosphate from the ammonia moiety of glutamine, carbonate, and phosphate donated by ATP, constituting the first step of 2 biosynthetic pathways, one leading to arginine and/or urea and the other to pyrimidine nucleotides. The large subunit (synthetase) binds the substrates ammonia (free or transferred from glutamine from the small subunit), hydrogencarbonate and ATP and carries out an ATP-coupled ligase reaction, activating hydrogencarbonate by forming carboxy phosphate which reacts with ammonia to form carbamoyl phosphate.</text>
</comment>
<dbReference type="GO" id="GO:0004087">
    <property type="term" value="F:carbamoyl-phosphate synthase (ammonia) activity"/>
    <property type="evidence" value="ECO:0007669"/>
    <property type="project" value="UniProtKB-EC"/>
</dbReference>
<evidence type="ECO:0000313" key="22">
    <source>
        <dbReference type="EMBL" id="KAA5540709.1"/>
    </source>
</evidence>
<dbReference type="AlphaFoldDB" id="A0A5M6D4M4"/>
<dbReference type="GO" id="GO:0006541">
    <property type="term" value="P:glutamine metabolic process"/>
    <property type="evidence" value="ECO:0007669"/>
    <property type="project" value="TreeGrafter"/>
</dbReference>
<dbReference type="SUPFAM" id="SSF52335">
    <property type="entry name" value="Methylglyoxal synthase-like"/>
    <property type="match status" value="1"/>
</dbReference>
<feature type="binding site" evidence="19">
    <location>
        <position position="849"/>
    </location>
    <ligand>
        <name>Mn(2+)</name>
        <dbReference type="ChEBI" id="CHEBI:29035"/>
        <label>4</label>
    </ligand>
</feature>
<dbReference type="InterPro" id="IPR036914">
    <property type="entry name" value="MGS-like_dom_sf"/>
</dbReference>
<dbReference type="PROSITE" id="PS00867">
    <property type="entry name" value="CPSASE_2"/>
    <property type="match status" value="2"/>
</dbReference>
<feature type="binding site" evidence="19">
    <location>
        <position position="833"/>
    </location>
    <ligand>
        <name>Mg(2+)</name>
        <dbReference type="ChEBI" id="CHEBI:18420"/>
        <label>3</label>
    </ligand>
</feature>
<comment type="catalytic activity">
    <reaction evidence="15 19">
        <text>hydrogencarbonate + NH4(+) + 2 ATP = carbamoyl phosphate + 2 ADP + phosphate + 2 H(+)</text>
        <dbReference type="Rhea" id="RHEA:18029"/>
        <dbReference type="ChEBI" id="CHEBI:15378"/>
        <dbReference type="ChEBI" id="CHEBI:17544"/>
        <dbReference type="ChEBI" id="CHEBI:28938"/>
        <dbReference type="ChEBI" id="CHEBI:30616"/>
        <dbReference type="ChEBI" id="CHEBI:43474"/>
        <dbReference type="ChEBI" id="CHEBI:58228"/>
        <dbReference type="ChEBI" id="CHEBI:456216"/>
        <dbReference type="EC" id="6.3.4.16"/>
    </reaction>
</comment>
<reference evidence="22 23" key="1">
    <citation type="submission" date="2019-08" db="EMBL/GenBank/DDBJ databases">
        <authorList>
            <person name="Dhanesh K."/>
            <person name="Kumar G."/>
            <person name="Sasikala C."/>
            <person name="Venkata Ramana C."/>
        </authorList>
    </citation>
    <scope>NUCLEOTIDE SEQUENCE [LARGE SCALE GENOMIC DNA]</scope>
    <source>
        <strain evidence="22 23">JC645</strain>
    </source>
</reference>
<dbReference type="Pfam" id="PF02786">
    <property type="entry name" value="CPSase_L_D2"/>
    <property type="match status" value="2"/>
</dbReference>
<dbReference type="EMBL" id="VWOX01000012">
    <property type="protein sequence ID" value="KAA5540709.1"/>
    <property type="molecule type" value="Genomic_DNA"/>
</dbReference>
<organism evidence="22 23">
    <name type="scientific">Roseiconus nitratireducens</name>
    <dbReference type="NCBI Taxonomy" id="2605748"/>
    <lineage>
        <taxon>Bacteria</taxon>
        <taxon>Pseudomonadati</taxon>
        <taxon>Planctomycetota</taxon>
        <taxon>Planctomycetia</taxon>
        <taxon>Pirellulales</taxon>
        <taxon>Pirellulaceae</taxon>
        <taxon>Roseiconus</taxon>
    </lineage>
</organism>
<dbReference type="FunFam" id="3.30.470.20:FF:000007">
    <property type="entry name" value="Carbamoyl-phosphate synthase large chain"/>
    <property type="match status" value="1"/>
</dbReference>
<dbReference type="Gene3D" id="1.10.1030.10">
    <property type="entry name" value="Carbamoyl-phosphate synthetase, large subunit oligomerisation domain"/>
    <property type="match status" value="1"/>
</dbReference>
<dbReference type="CDD" id="cd01424">
    <property type="entry name" value="MGS_CPS_II"/>
    <property type="match status" value="1"/>
</dbReference>
<dbReference type="GO" id="GO:0005737">
    <property type="term" value="C:cytoplasm"/>
    <property type="evidence" value="ECO:0007669"/>
    <property type="project" value="TreeGrafter"/>
</dbReference>